<proteinExistence type="inferred from homology"/>
<dbReference type="EC" id="4.1.2.14" evidence="5"/>
<accession>A0A1Q2HMT1</accession>
<evidence type="ECO:0000256" key="6">
    <source>
        <dbReference type="ARBA" id="ARBA00023239"/>
    </source>
</evidence>
<dbReference type="STRING" id="1940790.L21SP3_00327"/>
<dbReference type="RefSeq" id="WP_077538946.1">
    <property type="nucleotide sequence ID" value="NZ_CP019633.1"/>
</dbReference>
<dbReference type="InterPro" id="IPR000887">
    <property type="entry name" value="Aldlse_KDPG_KHG"/>
</dbReference>
<dbReference type="Gene3D" id="3.20.20.70">
    <property type="entry name" value="Aldolase class I"/>
    <property type="match status" value="1"/>
</dbReference>
<comment type="pathway">
    <text evidence="2">Carbohydrate acid metabolism; 2-dehydro-3-deoxy-D-gluconate degradation; D-glyceraldehyde 3-phosphate and pyruvate from 2-dehydro-3-deoxy-D-gluconate: step 2/2.</text>
</comment>
<dbReference type="GO" id="GO:0008675">
    <property type="term" value="F:2-dehydro-3-deoxy-phosphogluconate aldolase activity"/>
    <property type="evidence" value="ECO:0007669"/>
    <property type="project" value="UniProtKB-EC"/>
</dbReference>
<evidence type="ECO:0000313" key="9">
    <source>
        <dbReference type="Proteomes" id="UP000188273"/>
    </source>
</evidence>
<dbReference type="CDD" id="cd00452">
    <property type="entry name" value="KDPG_aldolase"/>
    <property type="match status" value="1"/>
</dbReference>
<keyword evidence="6" id="KW-0456">Lyase</keyword>
<evidence type="ECO:0000256" key="4">
    <source>
        <dbReference type="ARBA" id="ARBA00011233"/>
    </source>
</evidence>
<dbReference type="PROSITE" id="PS00159">
    <property type="entry name" value="ALDOLASE_KDPG_KHG_1"/>
    <property type="match status" value="1"/>
</dbReference>
<dbReference type="AlphaFoldDB" id="A0A1Q2HMT1"/>
<evidence type="ECO:0000313" key="8">
    <source>
        <dbReference type="EMBL" id="AQQ08543.1"/>
    </source>
</evidence>
<dbReference type="InterPro" id="IPR013785">
    <property type="entry name" value="Aldolase_TIM"/>
</dbReference>
<dbReference type="SUPFAM" id="SSF51569">
    <property type="entry name" value="Aldolase"/>
    <property type="match status" value="1"/>
</dbReference>
<dbReference type="KEGG" id="pbu:L21SP3_00327"/>
<name>A0A1Q2HMT1_9BACT</name>
<dbReference type="EMBL" id="CP019633">
    <property type="protein sequence ID" value="AQQ08543.1"/>
    <property type="molecule type" value="Genomic_DNA"/>
</dbReference>
<comment type="similarity">
    <text evidence="3">Belongs to the KHG/KDPG aldolase family.</text>
</comment>
<comment type="catalytic activity">
    <reaction evidence="1">
        <text>2-dehydro-3-deoxy-6-phospho-D-gluconate = D-glyceraldehyde 3-phosphate + pyruvate</text>
        <dbReference type="Rhea" id="RHEA:17089"/>
        <dbReference type="ChEBI" id="CHEBI:15361"/>
        <dbReference type="ChEBI" id="CHEBI:57569"/>
        <dbReference type="ChEBI" id="CHEBI:59776"/>
        <dbReference type="EC" id="4.1.2.14"/>
    </reaction>
</comment>
<keyword evidence="7" id="KW-0119">Carbohydrate metabolism</keyword>
<evidence type="ECO:0000256" key="3">
    <source>
        <dbReference type="ARBA" id="ARBA00006906"/>
    </source>
</evidence>
<evidence type="ECO:0000256" key="1">
    <source>
        <dbReference type="ARBA" id="ARBA00000654"/>
    </source>
</evidence>
<gene>
    <name evidence="8" type="primary">eda_1</name>
    <name evidence="8" type="ORF">L21SP3_00327</name>
</gene>
<comment type="subunit">
    <text evidence="4">Homotrimer.</text>
</comment>
<dbReference type="PANTHER" id="PTHR30246:SF1">
    <property type="entry name" value="2-DEHYDRO-3-DEOXY-6-PHOSPHOGALACTONATE ALDOLASE-RELATED"/>
    <property type="match status" value="1"/>
</dbReference>
<sequence>MQTPENVFKELESERVVATVVIDDKDNAAGLAETLLEAGMNSIELTLRTDEAIEAIKVIKNKYPQMLVGAGTVLTREQVRQAADAGAEFAVSPGLNPEVVEEAMKAGLPFAPGVCTPSDVEQALSYNCKHLKFFPAEPLGGIKYLKSMSAPYRHTGISFFPLGGINADNFTDYLKQDYVFAAGGSWLAPREAISKGEWKLISDLCKDAKNRLEN</sequence>
<protein>
    <recommendedName>
        <fullName evidence="5">2-dehydro-3-deoxy-phosphogluconate aldolase</fullName>
        <ecNumber evidence="5">4.1.2.14</ecNumber>
    </recommendedName>
</protein>
<reference evidence="9" key="1">
    <citation type="submission" date="2017-02" db="EMBL/GenBank/DDBJ databases">
        <title>Comparative genomics and description of representatives of a novel lineage of planctomycetes thriving in anoxic sediments.</title>
        <authorList>
            <person name="Spring S."/>
            <person name="Bunk B."/>
            <person name="Sproer C."/>
            <person name="Klenk H.-P."/>
        </authorList>
    </citation>
    <scope>NUCLEOTIDE SEQUENCE [LARGE SCALE GENOMIC DNA]</scope>
    <source>
        <strain evidence="9">L21-RPul-D3</strain>
    </source>
</reference>
<dbReference type="OrthoDB" id="9802667at2"/>
<organism evidence="8 9">
    <name type="scientific">Sedimentisphaera cyanobacteriorum</name>
    <dbReference type="NCBI Taxonomy" id="1940790"/>
    <lineage>
        <taxon>Bacteria</taxon>
        <taxon>Pseudomonadati</taxon>
        <taxon>Planctomycetota</taxon>
        <taxon>Phycisphaerae</taxon>
        <taxon>Sedimentisphaerales</taxon>
        <taxon>Sedimentisphaeraceae</taxon>
        <taxon>Sedimentisphaera</taxon>
    </lineage>
</organism>
<dbReference type="NCBIfam" id="TIGR01182">
    <property type="entry name" value="eda"/>
    <property type="match status" value="1"/>
</dbReference>
<dbReference type="Proteomes" id="UP000188273">
    <property type="component" value="Chromosome"/>
</dbReference>
<evidence type="ECO:0000256" key="2">
    <source>
        <dbReference type="ARBA" id="ARBA00004736"/>
    </source>
</evidence>
<evidence type="ECO:0000256" key="5">
    <source>
        <dbReference type="ARBA" id="ARBA00013063"/>
    </source>
</evidence>
<evidence type="ECO:0000256" key="7">
    <source>
        <dbReference type="ARBA" id="ARBA00023277"/>
    </source>
</evidence>
<keyword evidence="9" id="KW-1185">Reference proteome</keyword>
<dbReference type="InterPro" id="IPR031337">
    <property type="entry name" value="KDPG/KHG_AS_1"/>
</dbReference>
<dbReference type="PANTHER" id="PTHR30246">
    <property type="entry name" value="2-KETO-3-DEOXY-6-PHOSPHOGLUCONATE ALDOLASE"/>
    <property type="match status" value="1"/>
</dbReference>
<dbReference type="Pfam" id="PF01081">
    <property type="entry name" value="Aldolase"/>
    <property type="match status" value="1"/>
</dbReference>